<evidence type="ECO:0000313" key="2">
    <source>
        <dbReference type="Proteomes" id="UP000469871"/>
    </source>
</evidence>
<dbReference type="EMBL" id="WEFP01000012">
    <property type="protein sequence ID" value="KAB7572205.1"/>
    <property type="molecule type" value="Genomic_DNA"/>
</dbReference>
<proteinExistence type="predicted"/>
<comment type="caution">
    <text evidence="1">The sequence shown here is derived from an EMBL/GenBank/DDBJ whole genome shotgun (WGS) entry which is preliminary data.</text>
</comment>
<protein>
    <submittedName>
        <fullName evidence="1">RNA-directed DNA polymerase</fullName>
    </submittedName>
</protein>
<dbReference type="CDD" id="cd01646">
    <property type="entry name" value="RT_Bac_retron_I"/>
    <property type="match status" value="1"/>
</dbReference>
<reference evidence="1 2" key="1">
    <citation type="submission" date="2019-10" db="EMBL/GenBank/DDBJ databases">
        <title>Evolutionary dynamics of vancomycin-resistant Enterococcus faecium during gastrointestinal tract colonization and bloodstream infection in immunocompromised pediatric patients.</title>
        <authorList>
            <person name="Chilambi G.S."/>
            <person name="Nordstrom H.R."/>
            <person name="Evans D.R."/>
            <person name="Ferrolino J."/>
            <person name="Hayden R.T."/>
            <person name="Maron G.M."/>
            <person name="Vo A.N."/>
            <person name="Gilmore M.S."/>
            <person name="Wolf J."/>
            <person name="Rosch J.W."/>
            <person name="Van Tyne D."/>
        </authorList>
    </citation>
    <scope>NUCLEOTIDE SEQUENCE [LARGE SCALE GENOMIC DNA]</scope>
    <source>
        <strain evidence="1 2">VRECG27</strain>
    </source>
</reference>
<keyword evidence="1" id="KW-0548">Nucleotidyltransferase</keyword>
<dbReference type="Pfam" id="PF00078">
    <property type="entry name" value="RVT_1"/>
    <property type="match status" value="1"/>
</dbReference>
<keyword evidence="1" id="KW-0808">Transferase</keyword>
<accession>A0A2D3BQA6</accession>
<dbReference type="InterPro" id="IPR000477">
    <property type="entry name" value="RT_dom"/>
</dbReference>
<organism evidence="1 2">
    <name type="scientific">Enterococcus faecium</name>
    <name type="common">Streptococcus faecium</name>
    <dbReference type="NCBI Taxonomy" id="1352"/>
    <lineage>
        <taxon>Bacteria</taxon>
        <taxon>Bacillati</taxon>
        <taxon>Bacillota</taxon>
        <taxon>Bacilli</taxon>
        <taxon>Lactobacillales</taxon>
        <taxon>Enterococcaceae</taxon>
        <taxon>Enterococcus</taxon>
    </lineage>
</organism>
<dbReference type="RefSeq" id="WP_002350767.1">
    <property type="nucleotide sequence ID" value="NZ_CABGPM010000001.1"/>
</dbReference>
<evidence type="ECO:0000313" key="1">
    <source>
        <dbReference type="EMBL" id="KAB7572205.1"/>
    </source>
</evidence>
<dbReference type="Proteomes" id="UP000469871">
    <property type="component" value="Unassembled WGS sequence"/>
</dbReference>
<dbReference type="PROSITE" id="PS50878">
    <property type="entry name" value="RT_POL"/>
    <property type="match status" value="1"/>
</dbReference>
<dbReference type="GO" id="GO:0003964">
    <property type="term" value="F:RNA-directed DNA polymerase activity"/>
    <property type="evidence" value="ECO:0007669"/>
    <property type="project" value="UniProtKB-KW"/>
</dbReference>
<gene>
    <name evidence="1" type="ORF">GBM73_17415</name>
</gene>
<name>A0A2D3BQA6_ENTFC</name>
<dbReference type="AlphaFoldDB" id="A0A2D3BQA6"/>
<sequence>MNHQEAKQFFLKTSSFFSTSLPNYIDLSVGIEKAVDLLKNKPFTELVRHKRSLSEAVDVNHRILANKDGNYAWRPLQILHPLVYVDLVNGITQKNNWNHIKNKFEEFQADKRIECISLPVESISSKSDTAETILNWWENLEQAQISYALEYDYCIHSDITDCYSSMYTHTIPWAVHSKEWAKTHRKDTQGVGNLIDSKIRYLQNGQTNGIPQGNVLMDFVAEIVLGYADKMLLNKIEKTEIKEFKILRYRDDYRIFSVRKDQAEVIIRLLSEVLSDLNLKLNSNKTFLSDNIILDAIKPDKIYWDLKHASFTEKSNNKWKFKLSLQKHLLQVKLLGDKYPNCGSLSKALSEVYTHRVSTLNKRPDDIYQLISILVNIMQKNPRTLEACIVILGKLFEFIAVEEINLYLDKILRKFVNTPNTDIVEIWLQRLSLIHSREKSYSAKLCKKVSNPKGFTLWNSDWLKKGFDESGIVNETFISNLSLTTPAKDLELFISQYE</sequence>
<keyword evidence="1" id="KW-0695">RNA-directed DNA polymerase</keyword>